<dbReference type="InterPro" id="IPR039417">
    <property type="entry name" value="Peptidase_C1A_papain-like"/>
</dbReference>
<dbReference type="EMBL" id="CAXDID020000853">
    <property type="protein sequence ID" value="CAL6115074.1"/>
    <property type="molecule type" value="Genomic_DNA"/>
</dbReference>
<dbReference type="PANTHER" id="PTHR12411">
    <property type="entry name" value="CYSTEINE PROTEASE FAMILY C1-RELATED"/>
    <property type="match status" value="1"/>
</dbReference>
<dbReference type="Pfam" id="PF00112">
    <property type="entry name" value="Peptidase_C1"/>
    <property type="match status" value="1"/>
</dbReference>
<dbReference type="CDD" id="cd02248">
    <property type="entry name" value="Peptidase_C1A"/>
    <property type="match status" value="1"/>
</dbReference>
<evidence type="ECO:0000256" key="2">
    <source>
        <dbReference type="SAM" id="Phobius"/>
    </source>
</evidence>
<evidence type="ECO:0000256" key="1">
    <source>
        <dbReference type="ARBA" id="ARBA00008455"/>
    </source>
</evidence>
<reference evidence="5 6" key="2">
    <citation type="submission" date="2024-07" db="EMBL/GenBank/DDBJ databases">
        <authorList>
            <person name="Akdeniz Z."/>
        </authorList>
    </citation>
    <scope>NUCLEOTIDE SEQUENCE [LARGE SCALE GENOMIC DNA]</scope>
</reference>
<dbReference type="EMBL" id="CATOUU010000065">
    <property type="protein sequence ID" value="CAI9915169.1"/>
    <property type="molecule type" value="Genomic_DNA"/>
</dbReference>
<organism evidence="4">
    <name type="scientific">Hexamita inflata</name>
    <dbReference type="NCBI Taxonomy" id="28002"/>
    <lineage>
        <taxon>Eukaryota</taxon>
        <taxon>Metamonada</taxon>
        <taxon>Diplomonadida</taxon>
        <taxon>Hexamitidae</taxon>
        <taxon>Hexamitinae</taxon>
        <taxon>Hexamita</taxon>
    </lineage>
</organism>
<accession>A0AA86N8W5</accession>
<comment type="similarity">
    <text evidence="1">Belongs to the peptidase C1 family.</text>
</comment>
<evidence type="ECO:0000313" key="5">
    <source>
        <dbReference type="EMBL" id="CAL6115074.1"/>
    </source>
</evidence>
<feature type="domain" description="Peptidase C1A papain C-terminal" evidence="3">
    <location>
        <begin position="110"/>
        <end position="381"/>
    </location>
</feature>
<dbReference type="InterPro" id="IPR013128">
    <property type="entry name" value="Peptidase_C1A"/>
</dbReference>
<dbReference type="InterPro" id="IPR038765">
    <property type="entry name" value="Papain-like_cys_pep_sf"/>
</dbReference>
<dbReference type="SMART" id="SM00645">
    <property type="entry name" value="Pept_C1"/>
    <property type="match status" value="1"/>
</dbReference>
<reference evidence="4" key="1">
    <citation type="submission" date="2023-06" db="EMBL/GenBank/DDBJ databases">
        <authorList>
            <person name="Kurt Z."/>
        </authorList>
    </citation>
    <scope>NUCLEOTIDE SEQUENCE</scope>
</reference>
<comment type="caution">
    <text evidence="4">The sequence shown here is derived from an EMBL/GenBank/DDBJ whole genome shotgun (WGS) entry which is preliminary data.</text>
</comment>
<feature type="transmembrane region" description="Helical" evidence="2">
    <location>
        <begin position="430"/>
        <end position="454"/>
    </location>
</feature>
<sequence length="487" mass="53759">MFTIITYSLQLNCNITQDEGCDISYAKFANCYNKQISQDSKLQFCESLKQLLSIIQTCDTCDVTSTMDQVLNTGGLINLPTRKSAGNAITDCKNKLACNRINPLETVSQIYESVDLKEAGLVTTPRAQGNCGSCWAFGTTAALENSMLHDKSHYTGTIWEQNNYDLSELYLVMNSQNSSYCKGGNFITAINEYDLGSVLKTVELEINFVYTTWITEQSKFGVSKYTPKIQLSDYTLPYKQYKVFDGQVSTDTGLIYIYLDSYNTFTTKARKEIKSYLSRGIVVVGTMAAGFSNSFPHYSGKSWTGEACPCSKYPEGTSNYIVCIQKYMDHQITFVGYGKKNGVDVWVVRNSWSSGWGAGGNFYVPIGSNAFCIETTALTVIPKYYDASAGVYANIGSHSRGSSTELDSDSAQLILNDGSYIGMPNKLPQWATVLIVIGSIAGLIIIISTICCCVNRKKRGYELQQQTNVVQTVPAVQQRFNGGGRTL</sequence>
<dbReference type="AlphaFoldDB" id="A0AA86N8W5"/>
<evidence type="ECO:0000313" key="4">
    <source>
        <dbReference type="EMBL" id="CAI9915169.1"/>
    </source>
</evidence>
<dbReference type="SUPFAM" id="SSF54001">
    <property type="entry name" value="Cysteine proteinases"/>
    <property type="match status" value="1"/>
</dbReference>
<keyword evidence="2" id="KW-1133">Transmembrane helix</keyword>
<dbReference type="Gene3D" id="3.90.70.10">
    <property type="entry name" value="Cysteine proteinases"/>
    <property type="match status" value="1"/>
</dbReference>
<dbReference type="GO" id="GO:0008234">
    <property type="term" value="F:cysteine-type peptidase activity"/>
    <property type="evidence" value="ECO:0007669"/>
    <property type="project" value="InterPro"/>
</dbReference>
<protein>
    <submittedName>
        <fullName evidence="4">Cathepsin L</fullName>
    </submittedName>
    <submittedName>
        <fullName evidence="5">Cathepsin_L</fullName>
    </submittedName>
</protein>
<dbReference type="InterPro" id="IPR000169">
    <property type="entry name" value="Pept_cys_AS"/>
</dbReference>
<dbReference type="GO" id="GO:0006508">
    <property type="term" value="P:proteolysis"/>
    <property type="evidence" value="ECO:0007669"/>
    <property type="project" value="InterPro"/>
</dbReference>
<dbReference type="InterPro" id="IPR000668">
    <property type="entry name" value="Peptidase_C1A_C"/>
</dbReference>
<gene>
    <name evidence="4" type="ORF">HINF_LOCUS2814</name>
    <name evidence="5" type="ORF">HINF_LOCUS78463</name>
</gene>
<dbReference type="PROSITE" id="PS00139">
    <property type="entry name" value="THIOL_PROTEASE_CYS"/>
    <property type="match status" value="1"/>
</dbReference>
<keyword evidence="2" id="KW-0812">Transmembrane</keyword>
<keyword evidence="6" id="KW-1185">Reference proteome</keyword>
<evidence type="ECO:0000259" key="3">
    <source>
        <dbReference type="SMART" id="SM00645"/>
    </source>
</evidence>
<keyword evidence="2" id="KW-0472">Membrane</keyword>
<dbReference type="PRINTS" id="PR00705">
    <property type="entry name" value="PAPAIN"/>
</dbReference>
<dbReference type="Proteomes" id="UP001642409">
    <property type="component" value="Unassembled WGS sequence"/>
</dbReference>
<name>A0AA86N8W5_9EUKA</name>
<evidence type="ECO:0000313" key="6">
    <source>
        <dbReference type="Proteomes" id="UP001642409"/>
    </source>
</evidence>
<proteinExistence type="inferred from homology"/>